<feature type="compositionally biased region" description="Acidic residues" evidence="1">
    <location>
        <begin position="178"/>
        <end position="204"/>
    </location>
</feature>
<accession>A0A433R0I0</accession>
<feature type="compositionally biased region" description="Polar residues" evidence="1">
    <location>
        <begin position="163"/>
        <end position="172"/>
    </location>
</feature>
<proteinExistence type="predicted"/>
<evidence type="ECO:0000313" key="3">
    <source>
        <dbReference type="Proteomes" id="UP000274822"/>
    </source>
</evidence>
<sequence length="585" mass="67751">MPTPASVSFSKLFEHYEYFIERQPNEWREVDFLSWLNEKRDVLFKKNMLIEDRMGQWHYIFKKLLDSVKYRSKSLLEFPQQVTEDIDVDDLITFADTALKSANALYKNTKIIPKDISEWWIAAVIRNERSSKAPEILLNTKDTFAQEEPTSTRIGLRRKRVTTYRQEANGESSKPIEESDIDEDNEDKADEDDGDEEEAQSESDFVECMDDDEAESSPTQLEFSNCYKAMMPGKKWMLSSGTCVEDVVYTHCCSSKPDSALHSWIIDVDDIVTRDLFSATDWAEINRELKHLPRVAEKFATYLSKFETVTTTKQLRETLAATSVQGDEEYNREIHCDEEWAEYVLRKSLTDYEDPSNPLEKYHHKGWYDVNIWGALIDHGFQNNTGLEVVRKESTTTATTTRKNRKRTSTKGNRAKMGYRVDGIFRTYVNEVEYGAIKVSKDFKGVTATKWLDDARKLAKAMHDILVQLCHVVRFEEPKVRELQVVGILHGGLKLQSMRMNSPKGYISIMKRDDLNEVPIVVGRLADLIFVLKRVWQVKEIVRECMSVVNSPTSQTEQEMLEEILDEGNRTPQRIVLPWSFDTPN</sequence>
<organism evidence="2 3">
    <name type="scientific">Jimgerdemannia flammicorona</name>
    <dbReference type="NCBI Taxonomy" id="994334"/>
    <lineage>
        <taxon>Eukaryota</taxon>
        <taxon>Fungi</taxon>
        <taxon>Fungi incertae sedis</taxon>
        <taxon>Mucoromycota</taxon>
        <taxon>Mucoromycotina</taxon>
        <taxon>Endogonomycetes</taxon>
        <taxon>Endogonales</taxon>
        <taxon>Endogonaceae</taxon>
        <taxon>Jimgerdemannia</taxon>
    </lineage>
</organism>
<evidence type="ECO:0000313" key="2">
    <source>
        <dbReference type="EMBL" id="RUS35524.1"/>
    </source>
</evidence>
<keyword evidence="3" id="KW-1185">Reference proteome</keyword>
<name>A0A433R0I0_9FUNG</name>
<comment type="caution">
    <text evidence="2">The sequence shown here is derived from an EMBL/GenBank/DDBJ whole genome shotgun (WGS) entry which is preliminary data.</text>
</comment>
<dbReference type="Proteomes" id="UP000274822">
    <property type="component" value="Unassembled WGS sequence"/>
</dbReference>
<dbReference type="EMBL" id="RBNJ01000052">
    <property type="protein sequence ID" value="RUS35524.1"/>
    <property type="molecule type" value="Genomic_DNA"/>
</dbReference>
<feature type="region of interest" description="Disordered" evidence="1">
    <location>
        <begin position="148"/>
        <end position="204"/>
    </location>
</feature>
<dbReference type="AlphaFoldDB" id="A0A433R0I0"/>
<feature type="region of interest" description="Disordered" evidence="1">
    <location>
        <begin position="392"/>
        <end position="411"/>
    </location>
</feature>
<gene>
    <name evidence="2" type="ORF">BC938DRAFT_480697</name>
</gene>
<evidence type="ECO:0000256" key="1">
    <source>
        <dbReference type="SAM" id="MobiDB-lite"/>
    </source>
</evidence>
<protein>
    <submittedName>
        <fullName evidence="2">Uncharacterized protein</fullName>
    </submittedName>
</protein>
<reference evidence="2 3" key="1">
    <citation type="journal article" date="2018" name="New Phytol.">
        <title>Phylogenomics of Endogonaceae and evolution of mycorrhizas within Mucoromycota.</title>
        <authorList>
            <person name="Chang Y."/>
            <person name="Desiro A."/>
            <person name="Na H."/>
            <person name="Sandor L."/>
            <person name="Lipzen A."/>
            <person name="Clum A."/>
            <person name="Barry K."/>
            <person name="Grigoriev I.V."/>
            <person name="Martin F.M."/>
            <person name="Stajich J.E."/>
            <person name="Smith M.E."/>
            <person name="Bonito G."/>
            <person name="Spatafora J.W."/>
        </authorList>
    </citation>
    <scope>NUCLEOTIDE SEQUENCE [LARGE SCALE GENOMIC DNA]</scope>
    <source>
        <strain evidence="2 3">AD002</strain>
    </source>
</reference>